<dbReference type="AlphaFoldDB" id="A0A0P7IDI7"/>
<dbReference type="STRING" id="154981.AKJ29_07520"/>
<dbReference type="SUPFAM" id="SSF48452">
    <property type="entry name" value="TPR-like"/>
    <property type="match status" value="1"/>
</dbReference>
<dbReference type="SMART" id="SM00028">
    <property type="entry name" value="TPR"/>
    <property type="match status" value="2"/>
</dbReference>
<keyword evidence="6" id="KW-1185">Reference proteome</keyword>
<dbReference type="Pfam" id="PF07719">
    <property type="entry name" value="TPR_2"/>
    <property type="match status" value="1"/>
</dbReference>
<feature type="repeat" description="TPR" evidence="3">
    <location>
        <begin position="51"/>
        <end position="84"/>
    </location>
</feature>
<dbReference type="Gene3D" id="1.25.40.10">
    <property type="entry name" value="Tetratricopeptide repeat domain"/>
    <property type="match status" value="1"/>
</dbReference>
<dbReference type="PROSITE" id="PS50005">
    <property type="entry name" value="TPR"/>
    <property type="match status" value="2"/>
</dbReference>
<dbReference type="InterPro" id="IPR013105">
    <property type="entry name" value="TPR_2"/>
</dbReference>
<accession>A0A0P7IDI7</accession>
<organism evidence="5 6">
    <name type="scientific">Aliiroseovarius crassostreae</name>
    <dbReference type="NCBI Taxonomy" id="154981"/>
    <lineage>
        <taxon>Bacteria</taxon>
        <taxon>Pseudomonadati</taxon>
        <taxon>Pseudomonadota</taxon>
        <taxon>Alphaproteobacteria</taxon>
        <taxon>Rhodobacterales</taxon>
        <taxon>Paracoccaceae</taxon>
        <taxon>Aliiroseovarius</taxon>
    </lineage>
</organism>
<feature type="repeat" description="TPR" evidence="3">
    <location>
        <begin position="119"/>
        <end position="152"/>
    </location>
</feature>
<feature type="chain" id="PRO_5006139802" evidence="4">
    <location>
        <begin position="24"/>
        <end position="179"/>
    </location>
</feature>
<keyword evidence="1" id="KW-0677">Repeat</keyword>
<evidence type="ECO:0000256" key="4">
    <source>
        <dbReference type="SAM" id="SignalP"/>
    </source>
</evidence>
<dbReference type="Pfam" id="PF14559">
    <property type="entry name" value="TPR_19"/>
    <property type="match status" value="1"/>
</dbReference>
<protein>
    <submittedName>
        <fullName evidence="5">Uncharacterized protein</fullName>
    </submittedName>
</protein>
<comment type="caution">
    <text evidence="5">The sequence shown here is derived from an EMBL/GenBank/DDBJ whole genome shotgun (WGS) entry which is preliminary data.</text>
</comment>
<name>A0A0P7IDI7_9RHOB</name>
<evidence type="ECO:0000313" key="5">
    <source>
        <dbReference type="EMBL" id="KPN62117.1"/>
    </source>
</evidence>
<reference evidence="5 6" key="1">
    <citation type="submission" date="2015-09" db="EMBL/GenBank/DDBJ databases">
        <title>Draft genome sequence of Aliiroseovarius crassostreae CV919-312TSm, the causative agent of Roseovarius Oyster Disease (formerly Juvenile Oyster Disease).</title>
        <authorList>
            <person name="Kessner L."/>
            <person name="Spinard E."/>
            <person name="Nelson D."/>
        </authorList>
    </citation>
    <scope>NUCLEOTIDE SEQUENCE [LARGE SCALE GENOMIC DNA]</scope>
    <source>
        <strain evidence="5 6">CV919-312</strain>
    </source>
</reference>
<gene>
    <name evidence="5" type="ORF">AKJ29_07520</name>
</gene>
<proteinExistence type="predicted"/>
<dbReference type="PROSITE" id="PS51257">
    <property type="entry name" value="PROKAR_LIPOPROTEIN"/>
    <property type="match status" value="1"/>
</dbReference>
<evidence type="ECO:0000256" key="3">
    <source>
        <dbReference type="PROSITE-ProRule" id="PRU00339"/>
    </source>
</evidence>
<evidence type="ECO:0000256" key="2">
    <source>
        <dbReference type="ARBA" id="ARBA00022803"/>
    </source>
</evidence>
<sequence length="179" mass="20105">MRHFGMRNVVLMGVLLAGLAACSDVNFGEFSSTGDSAASVKDSSNVDYHPNDQHIVSGRMQFKEGNYGKAYRHFKKAIDVAPQDPQAWLGYAASADMLRRFDKADFAYRKLQPVIGNRIEFLNNYGYSHLLRGNLTTARKYFLKAYEIDPSNEFAANNLELLRNSVAYQRRAPGDLKGI</sequence>
<keyword evidence="4" id="KW-0732">Signal</keyword>
<evidence type="ECO:0000256" key="1">
    <source>
        <dbReference type="ARBA" id="ARBA00022737"/>
    </source>
</evidence>
<feature type="signal peptide" evidence="4">
    <location>
        <begin position="1"/>
        <end position="23"/>
    </location>
</feature>
<dbReference type="InterPro" id="IPR011990">
    <property type="entry name" value="TPR-like_helical_dom_sf"/>
</dbReference>
<dbReference type="Proteomes" id="UP000050471">
    <property type="component" value="Unassembled WGS sequence"/>
</dbReference>
<keyword evidence="2 3" id="KW-0802">TPR repeat</keyword>
<dbReference type="InterPro" id="IPR019734">
    <property type="entry name" value="TPR_rpt"/>
</dbReference>
<evidence type="ECO:0000313" key="6">
    <source>
        <dbReference type="Proteomes" id="UP000050471"/>
    </source>
</evidence>
<dbReference type="EMBL" id="LKBA01000019">
    <property type="protein sequence ID" value="KPN62117.1"/>
    <property type="molecule type" value="Genomic_DNA"/>
</dbReference>